<dbReference type="PANTHER" id="PTHR43654">
    <property type="entry name" value="GLUTAMATE 5-KINASE"/>
    <property type="match status" value="1"/>
</dbReference>
<evidence type="ECO:0000256" key="8">
    <source>
        <dbReference type="ARBA" id="ARBA00023229"/>
    </source>
</evidence>
<comment type="caution">
    <text evidence="14">The sequence shown here is derived from an EMBL/GenBank/DDBJ whole genome shotgun (WGS) entry which is preliminary data.</text>
</comment>
<feature type="binding site" evidence="11">
    <location>
        <position position="183"/>
    </location>
    <ligand>
        <name>ATP</name>
        <dbReference type="ChEBI" id="CHEBI:30616"/>
    </ligand>
</feature>
<name>A0A8J8CGN0_9ARCH</name>
<feature type="site" description="Transition state stabilizer" evidence="12">
    <location>
        <position position="22"/>
    </location>
</feature>
<organism evidence="14 15">
    <name type="scientific">Candidatus Sysuiplasma superficiale</name>
    <dbReference type="NCBI Taxonomy" id="2823368"/>
    <lineage>
        <taxon>Archaea</taxon>
        <taxon>Methanobacteriati</taxon>
        <taxon>Thermoplasmatota</taxon>
        <taxon>Thermoplasmata</taxon>
        <taxon>Candidatus Sysuiplasmatales</taxon>
        <taxon>Candidatus Sysuiplasmataceae</taxon>
        <taxon>Candidatus Sysuiplasma</taxon>
    </lineage>
</organism>
<dbReference type="GO" id="GO:0016301">
    <property type="term" value="F:kinase activity"/>
    <property type="evidence" value="ECO:0007669"/>
    <property type="project" value="UniProtKB-KW"/>
</dbReference>
<evidence type="ECO:0000256" key="2">
    <source>
        <dbReference type="ARBA" id="ARBA00012908"/>
    </source>
</evidence>
<evidence type="ECO:0000313" key="14">
    <source>
        <dbReference type="EMBL" id="MBX8644531.1"/>
    </source>
</evidence>
<dbReference type="Gene3D" id="3.40.1160.10">
    <property type="entry name" value="Acetylglutamate kinase-like"/>
    <property type="match status" value="1"/>
</dbReference>
<feature type="binding site" evidence="11">
    <location>
        <position position="63"/>
    </location>
    <ligand>
        <name>substrate</name>
    </ligand>
</feature>
<dbReference type="InterPro" id="IPR001048">
    <property type="entry name" value="Asp/Glu/Uridylate_kinase"/>
</dbReference>
<evidence type="ECO:0000256" key="11">
    <source>
        <dbReference type="PIRSR" id="PIRSR016496-1"/>
    </source>
</evidence>
<evidence type="ECO:0000313" key="15">
    <source>
        <dbReference type="Proteomes" id="UP000750197"/>
    </source>
</evidence>
<dbReference type="SUPFAM" id="SSF53633">
    <property type="entry name" value="Carbamate kinase-like"/>
    <property type="match status" value="1"/>
</dbReference>
<evidence type="ECO:0000256" key="6">
    <source>
        <dbReference type="ARBA" id="ARBA00022777"/>
    </source>
</evidence>
<dbReference type="Proteomes" id="UP000750197">
    <property type="component" value="Unassembled WGS sequence"/>
</dbReference>
<dbReference type="GO" id="GO:0102043">
    <property type="term" value="F:isopentenyl phosphate kinase activity"/>
    <property type="evidence" value="ECO:0007669"/>
    <property type="project" value="UniProtKB-EC"/>
</dbReference>
<evidence type="ECO:0000256" key="7">
    <source>
        <dbReference type="ARBA" id="ARBA00022840"/>
    </source>
</evidence>
<feature type="binding site" evidence="11">
    <location>
        <begin position="13"/>
        <end position="17"/>
    </location>
    <ligand>
        <name>ATP</name>
        <dbReference type="ChEBI" id="CHEBI:30616"/>
    </ligand>
</feature>
<comment type="subunit">
    <text evidence="10">Homodimer.</text>
</comment>
<sequence length="267" mass="29441">MKSTADLRIALVKLGGSVVTDKTSLRSFSRTHTARLVSELRRFLEGDDRRRAVIVHGGGSFGHIVARRYRIAEGFRDQRQLRGFSVVRRDMRMLNAMIVETMMSGKLPAISMPPESIFRIDMGRIVHTDAEPLRYAVSAGLIPVSFGDAVMDAGRTFSILSGDTIMEFLSRELKPEVTVFCTDVDGVFTSNPKHGSNVELIDELSPSESVSTDNDSRFDVTGGMSRKLEALFVSSSFSGRTVVVNGLRPGRLRDALLGKKVICTRIV</sequence>
<dbReference type="GO" id="GO:0005829">
    <property type="term" value="C:cytosol"/>
    <property type="evidence" value="ECO:0007669"/>
    <property type="project" value="TreeGrafter"/>
</dbReference>
<accession>A0A8J8CGN0</accession>
<feature type="binding site" evidence="11">
    <location>
        <position position="223"/>
    </location>
    <ligand>
        <name>ATP</name>
        <dbReference type="ChEBI" id="CHEBI:30616"/>
    </ligand>
</feature>
<evidence type="ECO:0000256" key="12">
    <source>
        <dbReference type="PIRSR" id="PIRSR016496-2"/>
    </source>
</evidence>
<evidence type="ECO:0000256" key="10">
    <source>
        <dbReference type="PIRNR" id="PIRNR016496"/>
    </source>
</evidence>
<evidence type="ECO:0000256" key="5">
    <source>
        <dbReference type="ARBA" id="ARBA00022741"/>
    </source>
</evidence>
<comment type="catalytic activity">
    <reaction evidence="9 10">
        <text>isopentenyl phosphate + ATP = isopentenyl diphosphate + ADP</text>
        <dbReference type="Rhea" id="RHEA:33963"/>
        <dbReference type="ChEBI" id="CHEBI:30616"/>
        <dbReference type="ChEBI" id="CHEBI:65078"/>
        <dbReference type="ChEBI" id="CHEBI:128769"/>
        <dbReference type="ChEBI" id="CHEBI:456216"/>
        <dbReference type="EC" id="2.7.4.26"/>
    </reaction>
</comment>
<protein>
    <recommendedName>
        <fullName evidence="3 10">Isopentenyl phosphate kinase</fullName>
        <shortName evidence="10">IPK</shortName>
        <ecNumber evidence="2 10">2.7.4.26</ecNumber>
    </recommendedName>
</protein>
<gene>
    <name evidence="14" type="ORF">KIY12_07415</name>
</gene>
<dbReference type="Pfam" id="PF00696">
    <property type="entry name" value="AA_kinase"/>
    <property type="match status" value="1"/>
</dbReference>
<evidence type="ECO:0000256" key="1">
    <source>
        <dbReference type="ARBA" id="ARBA00010540"/>
    </source>
</evidence>
<dbReference type="EC" id="2.7.4.26" evidence="2 10"/>
<comment type="function">
    <text evidence="10">Catalyzes the formation of isopentenyl diphosphate (IPP), the building block of all isoprenoids.</text>
</comment>
<proteinExistence type="inferred from homology"/>
<dbReference type="GO" id="GO:0016114">
    <property type="term" value="P:terpenoid biosynthetic process"/>
    <property type="evidence" value="ECO:0007669"/>
    <property type="project" value="TreeGrafter"/>
</dbReference>
<reference evidence="14" key="1">
    <citation type="submission" date="2021-05" db="EMBL/GenBank/DDBJ databases">
        <title>Genomic insights into ecological role and evolution of a novel Thermoplasmata order Candidatus Sysuiplasmatales.</title>
        <authorList>
            <person name="Yuan Y."/>
        </authorList>
    </citation>
    <scope>NUCLEOTIDE SEQUENCE</scope>
    <source>
        <strain evidence="14">TUT19-bin139</strain>
    </source>
</reference>
<dbReference type="EMBL" id="JAHEAC010000071">
    <property type="protein sequence ID" value="MBX8644531.1"/>
    <property type="molecule type" value="Genomic_DNA"/>
</dbReference>
<keyword evidence="7 10" id="KW-0067">ATP-binding</keyword>
<dbReference type="NCBIfam" id="NF040647">
    <property type="entry name" value="IPPK_Arch"/>
    <property type="match status" value="1"/>
</dbReference>
<feature type="binding site" evidence="11">
    <location>
        <position position="58"/>
    </location>
    <ligand>
        <name>substrate</name>
    </ligand>
</feature>
<evidence type="ECO:0000259" key="13">
    <source>
        <dbReference type="Pfam" id="PF00696"/>
    </source>
</evidence>
<dbReference type="PANTHER" id="PTHR43654:SF1">
    <property type="entry name" value="ISOPENTENYL PHOSPHATE KINASE"/>
    <property type="match status" value="1"/>
</dbReference>
<keyword evidence="4 10" id="KW-0808">Transferase</keyword>
<feature type="domain" description="Aspartate/glutamate/uridylate kinase" evidence="13">
    <location>
        <begin position="9"/>
        <end position="232"/>
    </location>
</feature>
<keyword evidence="8" id="KW-0414">Isoprene biosynthesis</keyword>
<dbReference type="GO" id="GO:0005524">
    <property type="term" value="F:ATP binding"/>
    <property type="evidence" value="ECO:0007669"/>
    <property type="project" value="UniProtKB-KW"/>
</dbReference>
<dbReference type="CDD" id="cd04241">
    <property type="entry name" value="AAK_FomA-like"/>
    <property type="match status" value="1"/>
</dbReference>
<feature type="binding site" evidence="11">
    <location>
        <position position="162"/>
    </location>
    <ligand>
        <name>substrate</name>
    </ligand>
</feature>
<feature type="binding site" evidence="11">
    <location>
        <position position="227"/>
    </location>
    <ligand>
        <name>ATP</name>
        <dbReference type="ChEBI" id="CHEBI:30616"/>
    </ligand>
</feature>
<dbReference type="AlphaFoldDB" id="A0A8J8CGN0"/>
<dbReference type="InterPro" id="IPR036393">
    <property type="entry name" value="AceGlu_kinase-like_sf"/>
</dbReference>
<dbReference type="PIRSF" id="PIRSF016496">
    <property type="entry name" value="Kin_FomA"/>
    <property type="match status" value="1"/>
</dbReference>
<keyword evidence="6 10" id="KW-0418">Kinase</keyword>
<comment type="similarity">
    <text evidence="1 10">Belongs to the isopentenyl phosphate kinase family.</text>
</comment>
<evidence type="ECO:0000256" key="9">
    <source>
        <dbReference type="ARBA" id="ARBA00049063"/>
    </source>
</evidence>
<keyword evidence="5 10" id="KW-0547">Nucleotide-binding</keyword>
<evidence type="ECO:0000256" key="4">
    <source>
        <dbReference type="ARBA" id="ARBA00022679"/>
    </source>
</evidence>
<feature type="binding site" evidence="11">
    <location>
        <position position="59"/>
    </location>
    <ligand>
        <name>ATP</name>
        <dbReference type="ChEBI" id="CHEBI:30616"/>
    </ligand>
</feature>
<evidence type="ECO:0000256" key="3">
    <source>
        <dbReference type="ARBA" id="ARBA00017267"/>
    </source>
</evidence>
<dbReference type="InterPro" id="IPR024192">
    <property type="entry name" value="Fosfomycin_R_FomA-type"/>
</dbReference>